<evidence type="ECO:0000256" key="8">
    <source>
        <dbReference type="ARBA" id="ARBA00023295"/>
    </source>
</evidence>
<evidence type="ECO:0000256" key="2">
    <source>
        <dbReference type="ARBA" id="ARBA00003969"/>
    </source>
</evidence>
<dbReference type="Gene3D" id="3.20.20.70">
    <property type="entry name" value="Aldolase class I"/>
    <property type="match status" value="1"/>
</dbReference>
<dbReference type="GO" id="GO:0005576">
    <property type="term" value="C:extracellular region"/>
    <property type="evidence" value="ECO:0007669"/>
    <property type="project" value="UniProtKB-SubCell"/>
</dbReference>
<dbReference type="CDD" id="cd14792">
    <property type="entry name" value="GH27"/>
    <property type="match status" value="1"/>
</dbReference>
<dbReference type="InterPro" id="IPR017853">
    <property type="entry name" value="GH"/>
</dbReference>
<evidence type="ECO:0000256" key="6">
    <source>
        <dbReference type="ARBA" id="ARBA00022801"/>
    </source>
</evidence>
<dbReference type="Proteomes" id="UP000197666">
    <property type="component" value="Unassembled WGS sequence"/>
</dbReference>
<dbReference type="GO" id="GO:0004557">
    <property type="term" value="F:alpha-galactosidase activity"/>
    <property type="evidence" value="ECO:0007669"/>
    <property type="project" value="UniProtKB-EC"/>
</dbReference>
<comment type="catalytic activity">
    <reaction evidence="1 9">
        <text>Hydrolysis of terminal, non-reducing alpha-D-galactose residues in alpha-D-galactosides, including galactose oligosaccharides, galactomannans and galactolipids.</text>
        <dbReference type="EC" id="3.2.1.22"/>
    </reaction>
</comment>
<dbReference type="PANTHER" id="PTHR11452">
    <property type="entry name" value="ALPHA-GALACTOSIDASE/ALPHA-N-ACETYLGALACTOSAMINIDASE"/>
    <property type="match status" value="1"/>
</dbReference>
<dbReference type="VEuPathDB" id="FungiDB:M747DRAFT_314359"/>
<dbReference type="Pfam" id="PF16499">
    <property type="entry name" value="Melibiase_2"/>
    <property type="match status" value="2"/>
</dbReference>
<keyword evidence="7" id="KW-0325">Glycoprotein</keyword>
<comment type="similarity">
    <text evidence="4 9">Belongs to the glycosyl hydrolase 27 family.</text>
</comment>
<dbReference type="PANTHER" id="PTHR11452:SF61">
    <property type="entry name" value="ALPHA-GALACTOSIDASE B-RELATED"/>
    <property type="match status" value="1"/>
</dbReference>
<dbReference type="SUPFAM" id="SSF51011">
    <property type="entry name" value="Glycosyl hydrolase domain"/>
    <property type="match status" value="1"/>
</dbReference>
<keyword evidence="6 9" id="KW-0378">Hydrolase</keyword>
<dbReference type="VEuPathDB" id="FungiDB:An11g06330"/>
<evidence type="ECO:0000256" key="10">
    <source>
        <dbReference type="SAM" id="SignalP"/>
    </source>
</evidence>
<dbReference type="PROSITE" id="PS00512">
    <property type="entry name" value="ALPHA_GALACTOSIDASE"/>
    <property type="match status" value="1"/>
</dbReference>
<keyword evidence="9" id="KW-1015">Disulfide bond</keyword>
<dbReference type="InterPro" id="IPR013780">
    <property type="entry name" value="Glyco_hydro_b"/>
</dbReference>
<comment type="subcellular location">
    <subcellularLocation>
        <location evidence="3">Secreted</location>
    </subcellularLocation>
</comment>
<evidence type="ECO:0000256" key="7">
    <source>
        <dbReference type="ARBA" id="ARBA00023180"/>
    </source>
</evidence>
<evidence type="ECO:0000256" key="5">
    <source>
        <dbReference type="ARBA" id="ARBA00022525"/>
    </source>
</evidence>
<comment type="caution">
    <text evidence="11">The sequence shown here is derived from an EMBL/GenBank/DDBJ whole genome shotgun (WGS) entry which is preliminary data.</text>
</comment>
<dbReference type="InterPro" id="IPR013785">
    <property type="entry name" value="Aldolase_TIM"/>
</dbReference>
<dbReference type="Gene3D" id="2.60.40.1180">
    <property type="entry name" value="Golgi alpha-mannosidase II"/>
    <property type="match status" value="1"/>
</dbReference>
<keyword evidence="10" id="KW-0732">Signal</keyword>
<dbReference type="AlphaFoldDB" id="A0A505I563"/>
<proteinExistence type="inferred from homology"/>
<comment type="function">
    <text evidence="2">Hydrolyzes a variety of simple alpha-D-galactoside as well as more complex molecules such as oligosaccharides and polysaccharides.</text>
</comment>
<keyword evidence="5" id="KW-0964">Secreted</keyword>
<keyword evidence="8 9" id="KW-0326">Glycosidase</keyword>
<feature type="signal peptide" evidence="10">
    <location>
        <begin position="1"/>
        <end position="18"/>
    </location>
</feature>
<evidence type="ECO:0000313" key="12">
    <source>
        <dbReference type="Proteomes" id="UP000197666"/>
    </source>
</evidence>
<dbReference type="GO" id="GO:0005975">
    <property type="term" value="P:carbohydrate metabolic process"/>
    <property type="evidence" value="ECO:0007669"/>
    <property type="project" value="InterPro"/>
</dbReference>
<dbReference type="InterPro" id="IPR002241">
    <property type="entry name" value="Glyco_hydro_27"/>
</dbReference>
<gene>
    <name evidence="11" type="ORF">CAN33_0031205</name>
</gene>
<organism evidence="11 12">
    <name type="scientific">Aspergillus niger</name>
    <dbReference type="NCBI Taxonomy" id="5061"/>
    <lineage>
        <taxon>Eukaryota</taxon>
        <taxon>Fungi</taxon>
        <taxon>Dikarya</taxon>
        <taxon>Ascomycota</taxon>
        <taxon>Pezizomycotina</taxon>
        <taxon>Eurotiomycetes</taxon>
        <taxon>Eurotiomycetidae</taxon>
        <taxon>Eurotiales</taxon>
        <taxon>Aspergillaceae</taxon>
        <taxon>Aspergillus</taxon>
        <taxon>Aspergillus subgen. Circumdati</taxon>
    </lineage>
</organism>
<reference evidence="12" key="1">
    <citation type="submission" date="2018-10" db="EMBL/GenBank/DDBJ databases">
        <title>FDA dAtabase for Regulatory Grade micrObial Sequences (FDA-ARGOS): Supporting development and validation of Infectious Disease Dx tests.</title>
        <authorList>
            <person name="Kerrigan L."/>
            <person name="Tallon L."/>
            <person name="Sadzewicz L."/>
            <person name="Sengamalay N."/>
            <person name="Ott S."/>
            <person name="Godinez A."/>
            <person name="Nagaraj S."/>
            <person name="Vavikolanu K."/>
            <person name="Nadendla S."/>
            <person name="George J."/>
            <person name="Sichtig H."/>
        </authorList>
    </citation>
    <scope>NUCLEOTIDE SEQUENCE [LARGE SCALE GENOMIC DNA]</scope>
    <source>
        <strain evidence="12">FDAARGOS_311</strain>
    </source>
</reference>
<dbReference type="EC" id="3.2.1.22" evidence="9"/>
<dbReference type="SUPFAM" id="SSF51445">
    <property type="entry name" value="(Trans)glycosidases"/>
    <property type="match status" value="1"/>
</dbReference>
<evidence type="ECO:0000256" key="4">
    <source>
        <dbReference type="ARBA" id="ARBA00009743"/>
    </source>
</evidence>
<dbReference type="VEuPathDB" id="FungiDB:ATCC64974_53780"/>
<evidence type="ECO:0000313" key="11">
    <source>
        <dbReference type="EMBL" id="TPR04732.1"/>
    </source>
</evidence>
<protein>
    <recommendedName>
        <fullName evidence="9">Alpha-galactosidase</fullName>
        <ecNumber evidence="9">3.2.1.22</ecNumber>
    </recommendedName>
    <alternativeName>
        <fullName evidence="9">Melibiase</fullName>
    </alternativeName>
</protein>
<evidence type="ECO:0000256" key="9">
    <source>
        <dbReference type="RuleBase" id="RU361168"/>
    </source>
</evidence>
<dbReference type="EMBL" id="NKJJ02000002">
    <property type="protein sequence ID" value="TPR04732.1"/>
    <property type="molecule type" value="Genomic_DNA"/>
</dbReference>
<sequence length="450" mass="49796">MFCVWLLVAFSLSWPSLALNSGDYMGKLPAMGWNPWNTYGCNISEEILLSTAEQLINLGLLKAGYNYVNIDDCWSVKSGRDNVTQQIIPDPANFPNGISGVASTLHSQGLKLGIYSSAGTTTCAGYPASLGYEDIDAATFASWGVDYLKYDNCGVPSNWTDQYNSCTDRWTNMQNDTCIGLTNPAPPGYDWSKSLTAVRYGRMKDALQRQNHSILYALCPWGFAEVQTWATGVGASFRMSKDIKASWDYVLLILNENSFLMNYNDFGIHSDADMLEVGNNGLTFPEQRSHFALWALMKSPLIIGSKLSNLSADQLSLLTNPYLLAFNQDPVYGKSAAPFKWGTNPDWSYNASFPAEYWAGESQQGMFVALLNTASTAKNKTALFSEIPGLQQHSLVIAPDAAHVRELGCRCNDTYPSLRPGIWFGTTKRPSLLLPKTCRRQKVPRPDNMC</sequence>
<feature type="chain" id="PRO_5021212640" description="Alpha-galactosidase" evidence="10">
    <location>
        <begin position="19"/>
        <end position="450"/>
    </location>
</feature>
<dbReference type="VEuPathDB" id="FungiDB:ASPNIDRAFT2_1095176"/>
<name>A0A505I563_ASPNG</name>
<accession>A0A505I563</accession>
<dbReference type="PRINTS" id="PR00740">
    <property type="entry name" value="GLHYDRLASE27"/>
</dbReference>
<evidence type="ECO:0000256" key="3">
    <source>
        <dbReference type="ARBA" id="ARBA00004613"/>
    </source>
</evidence>
<evidence type="ECO:0000256" key="1">
    <source>
        <dbReference type="ARBA" id="ARBA00001255"/>
    </source>
</evidence>
<dbReference type="InterPro" id="IPR000111">
    <property type="entry name" value="Glyco_hydro_27/36_CS"/>
</dbReference>